<keyword evidence="3" id="KW-0285">Flavoprotein</keyword>
<dbReference type="PANTHER" id="PTHR42973:SF39">
    <property type="entry name" value="FAD-BINDING PCMH-TYPE DOMAIN-CONTAINING PROTEIN"/>
    <property type="match status" value="1"/>
</dbReference>
<keyword evidence="4" id="KW-0274">FAD</keyword>
<evidence type="ECO:0000313" key="8">
    <source>
        <dbReference type="Proteomes" id="UP000027466"/>
    </source>
</evidence>
<dbReference type="AlphaFoldDB" id="A0A069PQQ3"/>
<dbReference type="Pfam" id="PF01565">
    <property type="entry name" value="FAD_binding_4"/>
    <property type="match status" value="1"/>
</dbReference>
<feature type="domain" description="FAD-binding PCMH-type" evidence="6">
    <location>
        <begin position="40"/>
        <end position="209"/>
    </location>
</feature>
<dbReference type="EMBL" id="JFHC01000019">
    <property type="protein sequence ID" value="KDR42169.1"/>
    <property type="molecule type" value="Genomic_DNA"/>
</dbReference>
<comment type="cofactor">
    <cofactor evidence="1">
        <name>FAD</name>
        <dbReference type="ChEBI" id="CHEBI:57692"/>
    </cofactor>
</comment>
<dbReference type="Proteomes" id="UP000027466">
    <property type="component" value="Unassembled WGS sequence"/>
</dbReference>
<dbReference type="InterPro" id="IPR050416">
    <property type="entry name" value="FAD-linked_Oxidoreductase"/>
</dbReference>
<comment type="similarity">
    <text evidence="2">Belongs to the oxygen-dependent FAD-linked oxidoreductase family.</text>
</comment>
<evidence type="ECO:0000256" key="1">
    <source>
        <dbReference type="ARBA" id="ARBA00001974"/>
    </source>
</evidence>
<dbReference type="InterPro" id="IPR016169">
    <property type="entry name" value="FAD-bd_PCMH_sub2"/>
</dbReference>
<dbReference type="Gene3D" id="3.30.465.10">
    <property type="match status" value="1"/>
</dbReference>
<keyword evidence="5" id="KW-0560">Oxidoreductase</keyword>
<sequence>MTDPIDKTLRHWLGAQSPVRWSVPGDNAYDNATAIWSKPIGRLPRAVVHCRNTDDVRSAIQAARDCQLPLSVLGGGHDWAGRALAGGIVIDLRAMDDVLVSPDRLSARVSGGVRASGILAAAEPYDLAAVTGSVGAVGMAGLTLGGGYGPLIGRFGLALDNLLAAQVVLADGRVVLADPDHEPELFWALRGGGGNFGVVTAMRHRLHSVPSVRSGMLVYPFSEARAVLQGCTDIANSAPEDLTVQVGCIGGPDGAPVAFVVPTWCGLPAEGDAQVAPFLKLGTLLANTVDTTSYAASLTAFDAYVVNGQRTFMETCWLPAFDGDAIDVVIHAMQMAVSPGCAIFTHEFKGAASRVPADATAFGLRRDHVLIEILAAFVDRSDNAEAGRHHQWARATRQAFDATALPGGYPNFLVGGDAVRIAKSYGANAQRLIKAKQHYDPDNVFSAAIPLPDGGSIARASRPASQ</sequence>
<dbReference type="Gene3D" id="3.40.462.20">
    <property type="match status" value="1"/>
</dbReference>
<dbReference type="Gene3D" id="3.30.43.10">
    <property type="entry name" value="Uridine Diphospho-n-acetylenolpyruvylglucosamine Reductase, domain 2"/>
    <property type="match status" value="1"/>
</dbReference>
<evidence type="ECO:0000256" key="5">
    <source>
        <dbReference type="ARBA" id="ARBA00023002"/>
    </source>
</evidence>
<dbReference type="PANTHER" id="PTHR42973">
    <property type="entry name" value="BINDING OXIDOREDUCTASE, PUTATIVE (AFU_ORTHOLOGUE AFUA_1G17690)-RELATED"/>
    <property type="match status" value="1"/>
</dbReference>
<dbReference type="InterPro" id="IPR012951">
    <property type="entry name" value="BBE"/>
</dbReference>
<dbReference type="InterPro" id="IPR006094">
    <property type="entry name" value="Oxid_FAD_bind_N"/>
</dbReference>
<dbReference type="GO" id="GO:0071949">
    <property type="term" value="F:FAD binding"/>
    <property type="evidence" value="ECO:0007669"/>
    <property type="project" value="InterPro"/>
</dbReference>
<dbReference type="Pfam" id="PF08031">
    <property type="entry name" value="BBE"/>
    <property type="match status" value="1"/>
</dbReference>
<accession>A0A069PQQ3</accession>
<dbReference type="PROSITE" id="PS51387">
    <property type="entry name" value="FAD_PCMH"/>
    <property type="match status" value="1"/>
</dbReference>
<dbReference type="STRING" id="60547.GCA_000751215_04001"/>
<reference evidence="7 8" key="1">
    <citation type="submission" date="2014-03" db="EMBL/GenBank/DDBJ databases">
        <title>Draft Genome Sequences of Four Burkholderia Strains.</title>
        <authorList>
            <person name="Liu X.Y."/>
            <person name="Li C.X."/>
            <person name="Xu J.H."/>
        </authorList>
    </citation>
    <scope>NUCLEOTIDE SEQUENCE [LARGE SCALE GENOMIC DNA]</scope>
    <source>
        <strain evidence="7 8">DSM 50014</strain>
    </source>
</reference>
<dbReference type="GO" id="GO:0016491">
    <property type="term" value="F:oxidoreductase activity"/>
    <property type="evidence" value="ECO:0007669"/>
    <property type="project" value="UniProtKB-KW"/>
</dbReference>
<evidence type="ECO:0000256" key="3">
    <source>
        <dbReference type="ARBA" id="ARBA00022630"/>
    </source>
</evidence>
<dbReference type="PROSITE" id="PS00862">
    <property type="entry name" value="OX2_COVAL_FAD"/>
    <property type="match status" value="1"/>
</dbReference>
<comment type="caution">
    <text evidence="7">The sequence shown here is derived from an EMBL/GenBank/DDBJ whole genome shotgun (WGS) entry which is preliminary data.</text>
</comment>
<organism evidence="7 8">
    <name type="scientific">Caballeronia glathei</name>
    <dbReference type="NCBI Taxonomy" id="60547"/>
    <lineage>
        <taxon>Bacteria</taxon>
        <taxon>Pseudomonadati</taxon>
        <taxon>Pseudomonadota</taxon>
        <taxon>Betaproteobacteria</taxon>
        <taxon>Burkholderiales</taxon>
        <taxon>Burkholderiaceae</taxon>
        <taxon>Caballeronia</taxon>
    </lineage>
</organism>
<gene>
    <name evidence="7" type="ORF">BG61_11055</name>
</gene>
<evidence type="ECO:0000259" key="6">
    <source>
        <dbReference type="PROSITE" id="PS51387"/>
    </source>
</evidence>
<protein>
    <submittedName>
        <fullName evidence="7">6-hydroxy-D-nicotine oxidase</fullName>
    </submittedName>
</protein>
<evidence type="ECO:0000256" key="4">
    <source>
        <dbReference type="ARBA" id="ARBA00022827"/>
    </source>
</evidence>
<evidence type="ECO:0000256" key="2">
    <source>
        <dbReference type="ARBA" id="ARBA00005466"/>
    </source>
</evidence>
<dbReference type="InterPro" id="IPR036318">
    <property type="entry name" value="FAD-bd_PCMH-like_sf"/>
</dbReference>
<name>A0A069PQQ3_9BURK</name>
<dbReference type="SUPFAM" id="SSF56176">
    <property type="entry name" value="FAD-binding/transporter-associated domain-like"/>
    <property type="match status" value="1"/>
</dbReference>
<evidence type="ECO:0000313" key="7">
    <source>
        <dbReference type="EMBL" id="KDR42169.1"/>
    </source>
</evidence>
<dbReference type="InterPro" id="IPR016167">
    <property type="entry name" value="FAD-bd_PCMH_sub1"/>
</dbReference>
<dbReference type="InterPro" id="IPR006093">
    <property type="entry name" value="Oxy_OxRdtase_FAD_BS"/>
</dbReference>
<proteinExistence type="inferred from homology"/>
<dbReference type="RefSeq" id="WP_051672508.1">
    <property type="nucleotide sequence ID" value="NZ_CADFFX010000010.1"/>
</dbReference>
<keyword evidence="8" id="KW-1185">Reference proteome</keyword>
<dbReference type="InterPro" id="IPR016166">
    <property type="entry name" value="FAD-bd_PCMH"/>
</dbReference>